<sequence>MSRLTGKTALITGAARGLGAAYVRRFVAEGARVLVTDVIDEEGRLLAEEMGADAADYLRLDVSCGESWGAAVDRCVERFGRIDILVNNAGVGGGGALETTSDDQWERQIAVNLGGVFYGMRACIPRMAAAGGGSVINISSINGVRGNRERYGYVASKFGVIGLTKAAALDFAAAGVRVNAVLPGMISTPMTAGLKVDTSLIPLGRPGGMDEVAQVVAFLASDEASYVTGAEFLVDGGVVQKVVGQ</sequence>
<dbReference type="PROSITE" id="PS00061">
    <property type="entry name" value="ADH_SHORT"/>
    <property type="match status" value="1"/>
</dbReference>
<dbReference type="PRINTS" id="PR00081">
    <property type="entry name" value="GDHRDH"/>
</dbReference>
<dbReference type="GO" id="GO:0016491">
    <property type="term" value="F:oxidoreductase activity"/>
    <property type="evidence" value="ECO:0007669"/>
    <property type="project" value="UniProtKB-KW"/>
</dbReference>
<dbReference type="EMBL" id="CP013070">
    <property type="protein sequence ID" value="APL94976.1"/>
    <property type="molecule type" value="Genomic_DNA"/>
</dbReference>
<dbReference type="RefSeq" id="WP_007682301.1">
    <property type="nucleotide sequence ID" value="NZ_CP013070.1"/>
</dbReference>
<reference evidence="6 7" key="1">
    <citation type="journal article" date="2012" name="J. Bacteriol.">
        <title>Genome sequence of Sphingobium indicum B90A, a hexachlorocyclohexane-degrading bacterium.</title>
        <authorList>
            <person name="Anand S."/>
            <person name="Sangwan N."/>
            <person name="Lata P."/>
            <person name="Kaur J."/>
            <person name="Dua A."/>
            <person name="Singh A.K."/>
            <person name="Verma M."/>
            <person name="Kaur J."/>
            <person name="Khurana J.P."/>
            <person name="Khurana P."/>
            <person name="Mathur S."/>
            <person name="Lal R."/>
        </authorList>
    </citation>
    <scope>NUCLEOTIDE SEQUENCE [LARGE SCALE GENOMIC DNA]</scope>
    <source>
        <strain evidence="7">DSM 16412 / CCM 7286 / MTCC 6364 / B90A</strain>
    </source>
</reference>
<organism evidence="6 7">
    <name type="scientific">Sphingobium indicum (strain DSM 16412 / CCM 7286 / MTCC 6364 / B90A)</name>
    <dbReference type="NCBI Taxonomy" id="861109"/>
    <lineage>
        <taxon>Bacteria</taxon>
        <taxon>Pseudomonadati</taxon>
        <taxon>Pseudomonadota</taxon>
        <taxon>Alphaproteobacteria</taxon>
        <taxon>Sphingomonadales</taxon>
        <taxon>Sphingomonadaceae</taxon>
        <taxon>Sphingobium</taxon>
    </lineage>
</organism>
<evidence type="ECO:0000256" key="2">
    <source>
        <dbReference type="ARBA" id="ARBA00023002"/>
    </source>
</evidence>
<dbReference type="InterPro" id="IPR002347">
    <property type="entry name" value="SDR_fam"/>
</dbReference>
<dbReference type="Gene3D" id="3.40.50.720">
    <property type="entry name" value="NAD(P)-binding Rossmann-like Domain"/>
    <property type="match status" value="1"/>
</dbReference>
<dbReference type="InterPro" id="IPR036291">
    <property type="entry name" value="NAD(P)-bd_dom_sf"/>
</dbReference>
<dbReference type="AlphaFoldDB" id="A0A1L5BQ36"/>
<protein>
    <submittedName>
        <fullName evidence="6">3-alpha-hydroxysteroid dehydrogenase</fullName>
    </submittedName>
</protein>
<evidence type="ECO:0000313" key="7">
    <source>
        <dbReference type="Proteomes" id="UP000004550"/>
    </source>
</evidence>
<gene>
    <name evidence="6" type="ORF">SIDU_10905</name>
</gene>
<evidence type="ECO:0000259" key="5">
    <source>
        <dbReference type="SMART" id="SM00822"/>
    </source>
</evidence>
<keyword evidence="3" id="KW-0520">NAD</keyword>
<dbReference type="FunFam" id="3.40.50.720:FF:000084">
    <property type="entry name" value="Short-chain dehydrogenase reductase"/>
    <property type="match status" value="1"/>
</dbReference>
<comment type="similarity">
    <text evidence="1">Belongs to the short-chain dehydrogenases/reductases (SDR) family.</text>
</comment>
<comment type="catalytic activity">
    <reaction evidence="4">
        <text>2,5-dichlorocyclohexa-2,5-dien-1,4-diol + NAD(+) = 2,5-dichlorohydroquinone + NADH + H(+)</text>
        <dbReference type="Rhea" id="RHEA:15741"/>
        <dbReference type="ChEBI" id="CHEBI:15378"/>
        <dbReference type="ChEBI" id="CHEBI:27545"/>
        <dbReference type="ChEBI" id="CHEBI:28975"/>
        <dbReference type="ChEBI" id="CHEBI:57540"/>
        <dbReference type="ChEBI" id="CHEBI:57945"/>
    </reaction>
</comment>
<proteinExistence type="inferred from homology"/>
<dbReference type="PRINTS" id="PR00080">
    <property type="entry name" value="SDRFAMILY"/>
</dbReference>
<accession>A0A1L5BQ36</accession>
<dbReference type="SUPFAM" id="SSF51735">
    <property type="entry name" value="NAD(P)-binding Rossmann-fold domains"/>
    <property type="match status" value="1"/>
</dbReference>
<dbReference type="KEGG" id="sinb:SIDU_10905"/>
<evidence type="ECO:0000256" key="4">
    <source>
        <dbReference type="ARBA" id="ARBA00051383"/>
    </source>
</evidence>
<evidence type="ECO:0000256" key="3">
    <source>
        <dbReference type="ARBA" id="ARBA00023027"/>
    </source>
</evidence>
<feature type="domain" description="Ketoreductase" evidence="5">
    <location>
        <begin position="7"/>
        <end position="212"/>
    </location>
</feature>
<dbReference type="SMART" id="SM00822">
    <property type="entry name" value="PKS_KR"/>
    <property type="match status" value="1"/>
</dbReference>
<evidence type="ECO:0000256" key="1">
    <source>
        <dbReference type="ARBA" id="ARBA00006484"/>
    </source>
</evidence>
<dbReference type="PANTHER" id="PTHR24321">
    <property type="entry name" value="DEHYDROGENASES, SHORT CHAIN"/>
    <property type="match status" value="1"/>
</dbReference>
<dbReference type="InterPro" id="IPR057326">
    <property type="entry name" value="KR_dom"/>
</dbReference>
<name>A0A1L5BQ36_SPHIB</name>
<evidence type="ECO:0000313" key="6">
    <source>
        <dbReference type="EMBL" id="APL94976.1"/>
    </source>
</evidence>
<dbReference type="Pfam" id="PF13561">
    <property type="entry name" value="adh_short_C2"/>
    <property type="match status" value="1"/>
</dbReference>
<dbReference type="PANTHER" id="PTHR24321:SF8">
    <property type="entry name" value="ESTRADIOL 17-BETA-DEHYDROGENASE 8-RELATED"/>
    <property type="match status" value="1"/>
</dbReference>
<dbReference type="Proteomes" id="UP000004550">
    <property type="component" value="Chromosome"/>
</dbReference>
<dbReference type="InterPro" id="IPR020904">
    <property type="entry name" value="Sc_DH/Rdtase_CS"/>
</dbReference>
<keyword evidence="2" id="KW-0560">Oxidoreductase</keyword>